<feature type="domain" description="TOG" evidence="2">
    <location>
        <begin position="4"/>
        <end position="231"/>
    </location>
</feature>
<organism evidence="3 4">
    <name type="scientific">Ladona fulva</name>
    <name type="common">Scarce chaser dragonfly</name>
    <name type="synonym">Libellula fulva</name>
    <dbReference type="NCBI Taxonomy" id="123851"/>
    <lineage>
        <taxon>Eukaryota</taxon>
        <taxon>Metazoa</taxon>
        <taxon>Ecdysozoa</taxon>
        <taxon>Arthropoda</taxon>
        <taxon>Hexapoda</taxon>
        <taxon>Insecta</taxon>
        <taxon>Pterygota</taxon>
        <taxon>Palaeoptera</taxon>
        <taxon>Odonata</taxon>
        <taxon>Epiprocta</taxon>
        <taxon>Anisoptera</taxon>
        <taxon>Libelluloidea</taxon>
        <taxon>Libellulidae</taxon>
        <taxon>Ladona</taxon>
    </lineage>
</organism>
<evidence type="ECO:0000313" key="4">
    <source>
        <dbReference type="Proteomes" id="UP000792457"/>
    </source>
</evidence>
<dbReference type="GO" id="GO:0005881">
    <property type="term" value="C:cytoplasmic microtubule"/>
    <property type="evidence" value="ECO:0007669"/>
    <property type="project" value="TreeGrafter"/>
</dbReference>
<dbReference type="Proteomes" id="UP000792457">
    <property type="component" value="Unassembled WGS sequence"/>
</dbReference>
<evidence type="ECO:0000256" key="1">
    <source>
        <dbReference type="SAM" id="MobiDB-lite"/>
    </source>
</evidence>
<reference evidence="3" key="2">
    <citation type="submission" date="2017-10" db="EMBL/GenBank/DDBJ databases">
        <title>Ladona fulva Genome sequencing and assembly.</title>
        <authorList>
            <person name="Murali S."/>
            <person name="Richards S."/>
            <person name="Bandaranaike D."/>
            <person name="Bellair M."/>
            <person name="Blankenburg K."/>
            <person name="Chao H."/>
            <person name="Dinh H."/>
            <person name="Doddapaneni H."/>
            <person name="Dugan-Rocha S."/>
            <person name="Elkadiri S."/>
            <person name="Gnanaolivu R."/>
            <person name="Hernandez B."/>
            <person name="Skinner E."/>
            <person name="Javaid M."/>
            <person name="Lee S."/>
            <person name="Li M."/>
            <person name="Ming W."/>
            <person name="Munidasa M."/>
            <person name="Muniz J."/>
            <person name="Nguyen L."/>
            <person name="Hughes D."/>
            <person name="Osuji N."/>
            <person name="Pu L.-L."/>
            <person name="Puazo M."/>
            <person name="Qu C."/>
            <person name="Quiroz J."/>
            <person name="Raj R."/>
            <person name="Weissenberger G."/>
            <person name="Xin Y."/>
            <person name="Zou X."/>
            <person name="Han Y."/>
            <person name="Worley K."/>
            <person name="Muzny D."/>
            <person name="Gibbs R."/>
        </authorList>
    </citation>
    <scope>NUCLEOTIDE SEQUENCE</scope>
    <source>
        <strain evidence="3">Sampled in the wild</strain>
    </source>
</reference>
<dbReference type="PANTHER" id="PTHR21567:SF9">
    <property type="entry name" value="CLIP-ASSOCIATING PROTEIN"/>
    <property type="match status" value="1"/>
</dbReference>
<gene>
    <name evidence="3" type="ORF">J437_LFUL009093</name>
</gene>
<dbReference type="GO" id="GO:0072686">
    <property type="term" value="C:mitotic spindle"/>
    <property type="evidence" value="ECO:0007669"/>
    <property type="project" value="TreeGrafter"/>
</dbReference>
<keyword evidence="4" id="KW-1185">Reference proteome</keyword>
<dbReference type="AlphaFoldDB" id="A0A8K0P0F3"/>
<dbReference type="Gene3D" id="1.25.10.10">
    <property type="entry name" value="Leucine-rich Repeat Variant"/>
    <property type="match status" value="1"/>
</dbReference>
<dbReference type="InterPro" id="IPR016024">
    <property type="entry name" value="ARM-type_fold"/>
</dbReference>
<dbReference type="SMART" id="SM01349">
    <property type="entry name" value="TOG"/>
    <property type="match status" value="1"/>
</dbReference>
<evidence type="ECO:0000259" key="2">
    <source>
        <dbReference type="SMART" id="SM01349"/>
    </source>
</evidence>
<comment type="caution">
    <text evidence="3">The sequence shown here is derived from an EMBL/GenBank/DDBJ whole genome shotgun (WGS) entry which is preliminary data.</text>
</comment>
<evidence type="ECO:0000313" key="3">
    <source>
        <dbReference type="EMBL" id="KAG8228442.1"/>
    </source>
</evidence>
<dbReference type="OrthoDB" id="46159at2759"/>
<dbReference type="GO" id="GO:0040001">
    <property type="term" value="P:establishment of mitotic spindle localization"/>
    <property type="evidence" value="ECO:0007669"/>
    <property type="project" value="TreeGrafter"/>
</dbReference>
<reference evidence="3" key="1">
    <citation type="submission" date="2013-04" db="EMBL/GenBank/DDBJ databases">
        <authorList>
            <person name="Qu J."/>
            <person name="Murali S.C."/>
            <person name="Bandaranaike D."/>
            <person name="Bellair M."/>
            <person name="Blankenburg K."/>
            <person name="Chao H."/>
            <person name="Dinh H."/>
            <person name="Doddapaneni H."/>
            <person name="Downs B."/>
            <person name="Dugan-Rocha S."/>
            <person name="Elkadiri S."/>
            <person name="Gnanaolivu R.D."/>
            <person name="Hernandez B."/>
            <person name="Javaid M."/>
            <person name="Jayaseelan J.C."/>
            <person name="Lee S."/>
            <person name="Li M."/>
            <person name="Ming W."/>
            <person name="Munidasa M."/>
            <person name="Muniz J."/>
            <person name="Nguyen L."/>
            <person name="Ongeri F."/>
            <person name="Osuji N."/>
            <person name="Pu L.-L."/>
            <person name="Puazo M."/>
            <person name="Qu C."/>
            <person name="Quiroz J."/>
            <person name="Raj R."/>
            <person name="Weissenberger G."/>
            <person name="Xin Y."/>
            <person name="Zou X."/>
            <person name="Han Y."/>
            <person name="Richards S."/>
            <person name="Worley K."/>
            <person name="Muzny D."/>
            <person name="Gibbs R."/>
        </authorList>
    </citation>
    <scope>NUCLEOTIDE SEQUENCE</scope>
    <source>
        <strain evidence="3">Sampled in the wild</strain>
    </source>
</reference>
<accession>A0A8K0P0F3</accession>
<dbReference type="GO" id="GO:0000776">
    <property type="term" value="C:kinetochore"/>
    <property type="evidence" value="ECO:0007669"/>
    <property type="project" value="TreeGrafter"/>
</dbReference>
<dbReference type="PANTHER" id="PTHR21567">
    <property type="entry name" value="CLASP"/>
    <property type="match status" value="1"/>
</dbReference>
<dbReference type="EMBL" id="KZ308372">
    <property type="protein sequence ID" value="KAG8228442.1"/>
    <property type="molecule type" value="Genomic_DNA"/>
</dbReference>
<proteinExistence type="predicted"/>
<dbReference type="InterPro" id="IPR011989">
    <property type="entry name" value="ARM-like"/>
</dbReference>
<feature type="region of interest" description="Disordered" evidence="1">
    <location>
        <begin position="229"/>
        <end position="248"/>
    </location>
</feature>
<dbReference type="SUPFAM" id="SSF48371">
    <property type="entry name" value="ARM repeat"/>
    <property type="match status" value="1"/>
</dbReference>
<dbReference type="GO" id="GO:0008017">
    <property type="term" value="F:microtubule binding"/>
    <property type="evidence" value="ECO:0007669"/>
    <property type="project" value="TreeGrafter"/>
</dbReference>
<protein>
    <recommendedName>
        <fullName evidence="2">TOG domain-containing protein</fullName>
    </recommendedName>
</protein>
<dbReference type="GO" id="GO:0090307">
    <property type="term" value="P:mitotic spindle assembly"/>
    <property type="evidence" value="ECO:0007669"/>
    <property type="project" value="TreeGrafter"/>
</dbReference>
<dbReference type="GO" id="GO:0005876">
    <property type="term" value="C:spindle microtubule"/>
    <property type="evidence" value="ECO:0007669"/>
    <property type="project" value="TreeGrafter"/>
</dbReference>
<name>A0A8K0P0F3_LADFU</name>
<sequence>MDVDGSQDSVDGGKVYARTEADKKAALTQLIRIVRDGSTLAVMDHFKPILRLLLEQLSGEGAIRALALGALSEMLRKRSFAAAFAQYVELLVTKVLFAHKDTDKDVVRAAETCAGTMAAVMPADVVVVVLILVIKTEEFPVNQAAIKMLTRLVEQRGRAVIEPLLPQIMPGLVKAYDNEVSCVRKSAVFCMVAVHLAVGEEVLAPHLSDLNGSKMKLLHLYIRKAKQQQSDDSCGHSKGMRSGSSGVV</sequence>
<dbReference type="GO" id="GO:0045180">
    <property type="term" value="C:basal cortex"/>
    <property type="evidence" value="ECO:0007669"/>
    <property type="project" value="TreeGrafter"/>
</dbReference>
<dbReference type="InterPro" id="IPR034085">
    <property type="entry name" value="TOG"/>
</dbReference>
<dbReference type="GO" id="GO:0005815">
    <property type="term" value="C:microtubule organizing center"/>
    <property type="evidence" value="ECO:0007669"/>
    <property type="project" value="TreeGrafter"/>
</dbReference>